<keyword evidence="1" id="KW-0472">Membrane</keyword>
<evidence type="ECO:0000313" key="3">
    <source>
        <dbReference type="EMBL" id="SBT34152.1"/>
    </source>
</evidence>
<evidence type="ECO:0000313" key="5">
    <source>
        <dbReference type="Proteomes" id="UP000078555"/>
    </source>
</evidence>
<reference evidence="2" key="2">
    <citation type="submission" date="2016-05" db="EMBL/GenBank/DDBJ databases">
        <authorList>
            <person name="Lavstsen T."/>
            <person name="Jespersen J.S."/>
        </authorList>
    </citation>
    <scope>NUCLEOTIDE SEQUENCE [LARGE SCALE GENOMIC DNA]</scope>
</reference>
<reference evidence="4" key="3">
    <citation type="submission" date="2016-05" db="EMBL/GenBank/DDBJ databases">
        <authorList>
            <person name="Naeem Raeece"/>
        </authorList>
    </citation>
    <scope>NUCLEOTIDE SEQUENCE [LARGE SCALE GENOMIC DNA]</scope>
</reference>
<protein>
    <submittedName>
        <fullName evidence="2">Uncharacterized protein</fullName>
    </submittedName>
</protein>
<keyword evidence="5" id="KW-1185">Reference proteome</keyword>
<name>A0A1A8YQE2_PLAOA</name>
<sequence length="113" mass="12900">MDKRSPHVHNAESRNNNTLPCNIVNIYSKQLLYPYGGIISTILRVHASRLALPRSERSGILPGTFLACKVYIFVNMYAANVLFIRMRIHNACSSHFLKHKNVEKVCKTFRING</sequence>
<keyword evidence="1" id="KW-1133">Transmembrane helix</keyword>
<evidence type="ECO:0000313" key="4">
    <source>
        <dbReference type="Proteomes" id="UP000078550"/>
    </source>
</evidence>
<keyword evidence="1" id="KW-0812">Transmembrane</keyword>
<evidence type="ECO:0000256" key="1">
    <source>
        <dbReference type="SAM" id="Phobius"/>
    </source>
</evidence>
<reference evidence="5" key="1">
    <citation type="submission" date="2016-05" db="EMBL/GenBank/DDBJ databases">
        <authorList>
            <person name="Naeem R."/>
        </authorList>
    </citation>
    <scope>NUCLEOTIDE SEQUENCE [LARGE SCALE GENOMIC DNA]</scope>
</reference>
<dbReference type="AlphaFoldDB" id="A0A1A8YQE2"/>
<accession>A0A1A8YQE2</accession>
<dbReference type="Proteomes" id="UP000078555">
    <property type="component" value="Unassembled WGS sequence"/>
</dbReference>
<evidence type="ECO:0000313" key="2">
    <source>
        <dbReference type="EMBL" id="SBT33713.1"/>
    </source>
</evidence>
<proteinExistence type="predicted"/>
<dbReference type="Proteomes" id="UP000078550">
    <property type="component" value="Unassembled WGS sequence"/>
</dbReference>
<feature type="transmembrane region" description="Helical" evidence="1">
    <location>
        <begin position="60"/>
        <end position="84"/>
    </location>
</feature>
<organism evidence="2 5">
    <name type="scientific">Plasmodium ovale wallikeri</name>
    <dbReference type="NCBI Taxonomy" id="864142"/>
    <lineage>
        <taxon>Eukaryota</taxon>
        <taxon>Sar</taxon>
        <taxon>Alveolata</taxon>
        <taxon>Apicomplexa</taxon>
        <taxon>Aconoidasida</taxon>
        <taxon>Haemosporida</taxon>
        <taxon>Plasmodiidae</taxon>
        <taxon>Plasmodium</taxon>
        <taxon>Plasmodium (Plasmodium)</taxon>
    </lineage>
</organism>
<dbReference type="EMBL" id="FLRD01000058">
    <property type="protein sequence ID" value="SBT33713.1"/>
    <property type="molecule type" value="Genomic_DNA"/>
</dbReference>
<gene>
    <name evidence="2" type="ORF">POVWA1_018640</name>
    <name evidence="3" type="ORF">POVWA2_018530</name>
</gene>
<dbReference type="EMBL" id="FLRE01000070">
    <property type="protein sequence ID" value="SBT34152.1"/>
    <property type="molecule type" value="Genomic_DNA"/>
</dbReference>